<keyword evidence="1" id="KW-0175">Coiled coil</keyword>
<dbReference type="PROSITE" id="PS50943">
    <property type="entry name" value="HTH_CROC1"/>
    <property type="match status" value="1"/>
</dbReference>
<gene>
    <name evidence="3" type="ORF">KK062_27590</name>
</gene>
<keyword evidence="4" id="KW-1185">Reference proteome</keyword>
<dbReference type="InterPro" id="IPR001387">
    <property type="entry name" value="Cro/C1-type_HTH"/>
</dbReference>
<dbReference type="Gene3D" id="1.10.260.40">
    <property type="entry name" value="lambda repressor-like DNA-binding domains"/>
    <property type="match status" value="1"/>
</dbReference>
<comment type="caution">
    <text evidence="3">The sequence shown here is derived from an EMBL/GenBank/DDBJ whole genome shotgun (WGS) entry which is preliminary data.</text>
</comment>
<evidence type="ECO:0000313" key="4">
    <source>
        <dbReference type="Proteomes" id="UP001319080"/>
    </source>
</evidence>
<evidence type="ECO:0000313" key="3">
    <source>
        <dbReference type="EMBL" id="MBT1712035.1"/>
    </source>
</evidence>
<dbReference type="SUPFAM" id="SSF47413">
    <property type="entry name" value="lambda repressor-like DNA-binding domains"/>
    <property type="match status" value="1"/>
</dbReference>
<dbReference type="CDD" id="cd00093">
    <property type="entry name" value="HTH_XRE"/>
    <property type="match status" value="1"/>
</dbReference>
<organism evidence="3 4">
    <name type="scientific">Dawidia cretensis</name>
    <dbReference type="NCBI Taxonomy" id="2782350"/>
    <lineage>
        <taxon>Bacteria</taxon>
        <taxon>Pseudomonadati</taxon>
        <taxon>Bacteroidota</taxon>
        <taxon>Cytophagia</taxon>
        <taxon>Cytophagales</taxon>
        <taxon>Chryseotaleaceae</taxon>
        <taxon>Dawidia</taxon>
    </lineage>
</organism>
<proteinExistence type="predicted"/>
<feature type="domain" description="HTH cro/C1-type" evidence="2">
    <location>
        <begin position="18"/>
        <end position="73"/>
    </location>
</feature>
<evidence type="ECO:0000256" key="1">
    <source>
        <dbReference type="SAM" id="Coils"/>
    </source>
</evidence>
<sequence length="152" mass="17376">MATTDTSKPRTPNHGKNLKRFREMLGLKQEALADKLGEGRSQRKLSYLEGKETIEASEIEELAKALNLPAEAILNFDEEKAVYNIQNNYDHTTNPTHGLNYNATFNPLDKFVEAVQKNDELVAETKRLYEDLLKAEREKNALLERLLNDKSK</sequence>
<dbReference type="GO" id="GO:0003677">
    <property type="term" value="F:DNA binding"/>
    <property type="evidence" value="ECO:0007669"/>
    <property type="project" value="InterPro"/>
</dbReference>
<name>A0AAP2GWB0_9BACT</name>
<dbReference type="RefSeq" id="WP_254087603.1">
    <property type="nucleotide sequence ID" value="NZ_JAHESE010000047.1"/>
</dbReference>
<protein>
    <submittedName>
        <fullName evidence="3">Helix-turn-helix domain-containing protein</fullName>
    </submittedName>
</protein>
<feature type="coiled-coil region" evidence="1">
    <location>
        <begin position="118"/>
        <end position="152"/>
    </location>
</feature>
<evidence type="ECO:0000259" key="2">
    <source>
        <dbReference type="PROSITE" id="PS50943"/>
    </source>
</evidence>
<dbReference type="InterPro" id="IPR010982">
    <property type="entry name" value="Lambda_DNA-bd_dom_sf"/>
</dbReference>
<accession>A0AAP2GWB0</accession>
<dbReference type="EMBL" id="JAHESE010000047">
    <property type="protein sequence ID" value="MBT1712035.1"/>
    <property type="molecule type" value="Genomic_DNA"/>
</dbReference>
<reference evidence="3 4" key="1">
    <citation type="submission" date="2021-05" db="EMBL/GenBank/DDBJ databases">
        <title>A Polyphasic approach of four new species of the genus Ohtaekwangia: Ohtaekwangia histidinii sp. nov., Ohtaekwangia cretensis sp. nov., Ohtaekwangia indiensis sp. nov., Ohtaekwangia reichenbachii sp. nov. from diverse environment.</title>
        <authorList>
            <person name="Octaviana S."/>
        </authorList>
    </citation>
    <scope>NUCLEOTIDE SEQUENCE [LARGE SCALE GENOMIC DNA]</scope>
    <source>
        <strain evidence="3 4">PWU5</strain>
    </source>
</reference>
<dbReference type="AlphaFoldDB" id="A0AAP2GWB0"/>
<dbReference type="SMART" id="SM00530">
    <property type="entry name" value="HTH_XRE"/>
    <property type="match status" value="1"/>
</dbReference>
<dbReference type="Proteomes" id="UP001319080">
    <property type="component" value="Unassembled WGS sequence"/>
</dbReference>